<dbReference type="Gene3D" id="3.20.20.70">
    <property type="entry name" value="Aldolase class I"/>
    <property type="match status" value="1"/>
</dbReference>
<comment type="similarity">
    <text evidence="2 11">Belongs to the alpha-IPM synthase/homocitrate synthase family. Homocitrate synthase LYS20/LYS21 subfamily.</text>
</comment>
<dbReference type="InterPro" id="IPR000891">
    <property type="entry name" value="PYR_CT"/>
</dbReference>
<keyword evidence="8 11" id="KW-0457">Lysine biosynthesis</keyword>
<dbReference type="SUPFAM" id="SSF54909">
    <property type="entry name" value="Dimeric alpha+beta barrel"/>
    <property type="match status" value="1"/>
</dbReference>
<dbReference type="NCBIfam" id="TIGR02146">
    <property type="entry name" value="LysS_fung_arch"/>
    <property type="match status" value="1"/>
</dbReference>
<dbReference type="Proteomes" id="UP000060778">
    <property type="component" value="Chromosome"/>
</dbReference>
<dbReference type="InterPro" id="IPR011872">
    <property type="entry name" value="Homocitrate_synth"/>
</dbReference>
<dbReference type="Gene3D" id="3.30.70.920">
    <property type="match status" value="1"/>
</dbReference>
<protein>
    <recommendedName>
        <fullName evidence="3 11">Homocitrate synthase</fullName>
        <shortName evidence="11">HCS</shortName>
        <ecNumber evidence="3 11">2.3.3.14</ecNumber>
    </recommendedName>
</protein>
<evidence type="ECO:0000256" key="5">
    <source>
        <dbReference type="ARBA" id="ARBA00022679"/>
    </source>
</evidence>
<dbReference type="Pfam" id="PF00682">
    <property type="entry name" value="HMGL-like"/>
    <property type="match status" value="1"/>
</dbReference>
<evidence type="ECO:0000256" key="1">
    <source>
        <dbReference type="ARBA" id="ARBA00004755"/>
    </source>
</evidence>
<feature type="binding site" evidence="11">
    <location>
        <position position="28"/>
    </location>
    <ligand>
        <name>2-oxoglutarate</name>
        <dbReference type="ChEBI" id="CHEBI:16810"/>
    </ligand>
</feature>
<feature type="binding site" evidence="11">
    <location>
        <position position="29"/>
    </location>
    <ligand>
        <name>Mg(2+)</name>
        <dbReference type="ChEBI" id="CHEBI:18420"/>
    </ligand>
</feature>
<dbReference type="InterPro" id="IPR013785">
    <property type="entry name" value="Aldolase_TIM"/>
</dbReference>
<feature type="binding site" evidence="11">
    <location>
        <position position="214"/>
    </location>
    <ligand>
        <name>Mg(2+)</name>
        <dbReference type="ChEBI" id="CHEBI:18420"/>
    </ligand>
</feature>
<keyword evidence="7 11" id="KW-0460">Magnesium</keyword>
<evidence type="ECO:0000313" key="14">
    <source>
        <dbReference type="Proteomes" id="UP000060778"/>
    </source>
</evidence>
<gene>
    <name evidence="13" type="ORF">EYM_05555</name>
</gene>
<keyword evidence="9 11" id="KW-0464">Manganese</keyword>
<evidence type="ECO:0000256" key="9">
    <source>
        <dbReference type="ARBA" id="ARBA00023211"/>
    </source>
</evidence>
<keyword evidence="14" id="KW-1185">Reference proteome</keyword>
<evidence type="ECO:0000256" key="3">
    <source>
        <dbReference type="ARBA" id="ARBA00012974"/>
    </source>
</evidence>
<comment type="catalytic activity">
    <reaction evidence="10">
        <text>acetyl-CoA + 2-oxoglutarate + H2O = (2R)-homocitrate + CoA + H(+)</text>
        <dbReference type="Rhea" id="RHEA:12929"/>
        <dbReference type="ChEBI" id="CHEBI:15377"/>
        <dbReference type="ChEBI" id="CHEBI:15378"/>
        <dbReference type="ChEBI" id="CHEBI:16810"/>
        <dbReference type="ChEBI" id="CHEBI:57287"/>
        <dbReference type="ChEBI" id="CHEBI:57288"/>
        <dbReference type="ChEBI" id="CHEBI:58884"/>
        <dbReference type="EC" id="2.3.3.14"/>
    </reaction>
    <physiologicalReaction direction="left-to-right" evidence="10">
        <dbReference type="Rhea" id="RHEA:12930"/>
    </physiologicalReaction>
</comment>
<keyword evidence="5 11" id="KW-0808">Transferase</keyword>
<dbReference type="UniPathway" id="UPA00033">
    <property type="reaction ID" value="UER00028"/>
</dbReference>
<feature type="domain" description="Pyruvate carboxyltransferase" evidence="12">
    <location>
        <begin position="20"/>
        <end position="275"/>
    </location>
</feature>
<dbReference type="InterPro" id="IPR002034">
    <property type="entry name" value="AIPM/Hcit_synth_CS"/>
</dbReference>
<keyword evidence="4 11" id="KW-0028">Amino-acid biosynthesis</keyword>
<feature type="binding site" evidence="11">
    <location>
        <position position="216"/>
    </location>
    <ligand>
        <name>Mg(2+)</name>
        <dbReference type="ChEBI" id="CHEBI:18420"/>
    </ligand>
</feature>
<dbReference type="OrthoDB" id="6555at2157"/>
<feature type="binding site" evidence="11">
    <location>
        <position position="92"/>
    </location>
    <ligand>
        <name>2-oxoglutarate</name>
        <dbReference type="ChEBI" id="CHEBI:16810"/>
    </ligand>
</feature>
<evidence type="ECO:0000256" key="8">
    <source>
        <dbReference type="ARBA" id="ARBA00023154"/>
    </source>
</evidence>
<dbReference type="EC" id="2.3.3.14" evidence="3 11"/>
<dbReference type="HAMAP" id="MF_02222">
    <property type="entry name" value="Homocitr_synth_fung_arch"/>
    <property type="match status" value="1"/>
</dbReference>
<keyword evidence="6 11" id="KW-0479">Metal-binding</keyword>
<reference evidence="13 14" key="1">
    <citation type="submission" date="2013-11" db="EMBL/GenBank/DDBJ databases">
        <title>Comparative genomics of Ignicoccus.</title>
        <authorList>
            <person name="Podar M."/>
        </authorList>
    </citation>
    <scope>NUCLEOTIDE SEQUENCE [LARGE SCALE GENOMIC DNA]</scope>
    <source>
        <strain evidence="13 14">DSM 13165</strain>
    </source>
</reference>
<evidence type="ECO:0000256" key="10">
    <source>
        <dbReference type="ARBA" id="ARBA00048363"/>
    </source>
</evidence>
<dbReference type="AlphaFoldDB" id="A0A0U3DWK3"/>
<name>A0A0U3DWK3_9CREN</name>
<comment type="function">
    <text evidence="11">Catalyzes the aldol-type condensation of 2-oxoglutarate with acetyl-CoA to yield homocitrate. Carries out the first step of the alpha-aminoadipate (AAA) lysine biosynthesis pathway.</text>
</comment>
<evidence type="ECO:0000313" key="13">
    <source>
        <dbReference type="EMBL" id="ALU11866.1"/>
    </source>
</evidence>
<evidence type="ECO:0000256" key="7">
    <source>
        <dbReference type="ARBA" id="ARBA00022842"/>
    </source>
</evidence>
<evidence type="ECO:0000256" key="6">
    <source>
        <dbReference type="ARBA" id="ARBA00022723"/>
    </source>
</evidence>
<dbReference type="PANTHER" id="PTHR42880:SF1">
    <property type="entry name" value="ISOPROPYLMALATE_HOMOCITRATE_CITRAMALATE SYNTHASE FAMILY PROTEIN"/>
    <property type="match status" value="1"/>
</dbReference>
<comment type="pathway">
    <text evidence="1 11">Amino-acid biosynthesis; L-lysine biosynthesis via AAA pathway; L-alpha-aminoadipate from 2-oxoglutarate: step 1/5.</text>
</comment>
<dbReference type="GO" id="GO:0046872">
    <property type="term" value="F:metal ion binding"/>
    <property type="evidence" value="ECO:0007669"/>
    <property type="project" value="UniProtKB-KW"/>
</dbReference>
<organism evidence="13 14">
    <name type="scientific">Ignicoccus islandicus DSM 13165</name>
    <dbReference type="NCBI Taxonomy" id="940295"/>
    <lineage>
        <taxon>Archaea</taxon>
        <taxon>Thermoproteota</taxon>
        <taxon>Thermoprotei</taxon>
        <taxon>Desulfurococcales</taxon>
        <taxon>Desulfurococcaceae</taxon>
        <taxon>Ignicoccus</taxon>
    </lineage>
</organism>
<dbReference type="PANTHER" id="PTHR42880">
    <property type="entry name" value="HOMOCITRATE SYNTHASE"/>
    <property type="match status" value="1"/>
</dbReference>
<evidence type="ECO:0000256" key="11">
    <source>
        <dbReference type="HAMAP-Rule" id="MF_02222"/>
    </source>
</evidence>
<comment type="cofactor">
    <cofactor evidence="11">
        <name>Mg(2+)</name>
        <dbReference type="ChEBI" id="CHEBI:18420"/>
    </cofactor>
    <cofactor evidence="11">
        <name>Mn(2+)</name>
        <dbReference type="ChEBI" id="CHEBI:29035"/>
    </cofactor>
</comment>
<dbReference type="KEGG" id="iis:EYM_05555"/>
<dbReference type="PROSITE" id="PS00815">
    <property type="entry name" value="AIPM_HOMOCIT_SYNTH_1"/>
    <property type="match status" value="1"/>
</dbReference>
<dbReference type="Gene3D" id="1.10.238.260">
    <property type="match status" value="1"/>
</dbReference>
<dbReference type="EMBL" id="CP006867">
    <property type="protein sequence ID" value="ALU11866.1"/>
    <property type="molecule type" value="Genomic_DNA"/>
</dbReference>
<dbReference type="InterPro" id="IPR011008">
    <property type="entry name" value="Dimeric_a/b-barrel"/>
</dbReference>
<dbReference type="InterPro" id="IPR054691">
    <property type="entry name" value="LeuA/HCS_post-cat"/>
</dbReference>
<dbReference type="STRING" id="940295.EYM_05555"/>
<dbReference type="Pfam" id="PF01037">
    <property type="entry name" value="AsnC_trans_reg"/>
    <property type="match status" value="1"/>
</dbReference>
<feature type="active site" description="Proton acceptor" evidence="11">
    <location>
        <position position="308"/>
    </location>
</feature>
<dbReference type="PROSITE" id="PS50991">
    <property type="entry name" value="PYR_CT"/>
    <property type="match status" value="1"/>
</dbReference>
<dbReference type="Pfam" id="PF22617">
    <property type="entry name" value="HCS_D2"/>
    <property type="match status" value="1"/>
</dbReference>
<accession>A0A0U3DWK3</accession>
<feature type="binding site" evidence="11">
    <location>
        <position position="186"/>
    </location>
    <ligand>
        <name>2-oxoglutarate</name>
        <dbReference type="ChEBI" id="CHEBI:16810"/>
    </ligand>
</feature>
<evidence type="ECO:0000256" key="2">
    <source>
        <dbReference type="ARBA" id="ARBA00006361"/>
    </source>
</evidence>
<dbReference type="CDD" id="cd07940">
    <property type="entry name" value="DRE_TIM_IPMS"/>
    <property type="match status" value="1"/>
</dbReference>
<proteinExistence type="inferred from homology"/>
<sequence length="478" mass="52873">MSGPVFQEEILGYRDKFARLRLLDATLREGEQTPGVSFTIDQKIDIAKKLDELGVHMIEAGHPAVAPDVKEAVSRIAAMKRDGEIRAEIVAHSRAVKSDIDVAADVEPDRIAIFYGVSDIHLKSKHRKSREEALQIIGEMVEYAKSYGVKVRFTAEDASRADVEYLEEVVRTARDAGADRVSLADTVGVLTPWTAKRFFEHMVQRVPNVEYDIHVHNDLGMAVATAFGAVMGGATVVHVTVNGLGERVGIVPLQTFAVAVKVHFDVDLVNLSKLMEITRMVERYSGLEVPYNAPVIGDYAFIHKAGVHVAGILADPRTYEAFPPELIGRSRDYVIDKYTGKKAVKAKLEKLGIRLSDDELLKVLEEIKRSNVKFLTDDTLVTIAEKVTGRVLKPRVTENLEAIVWIKVDSNAFTSSVARKLSSIEGVREVAEITGDYDLLVKVVSPDHAFLNSVLDSIRNVKGVESTHTQIVLKKIEK</sequence>
<dbReference type="SUPFAM" id="SSF51569">
    <property type="entry name" value="Aldolase"/>
    <property type="match status" value="1"/>
</dbReference>
<dbReference type="GO" id="GO:0019878">
    <property type="term" value="P:lysine biosynthetic process via aminoadipic acid"/>
    <property type="evidence" value="ECO:0007669"/>
    <property type="project" value="UniProtKB-UniRule"/>
</dbReference>
<dbReference type="GO" id="GO:0004410">
    <property type="term" value="F:homocitrate synthase activity"/>
    <property type="evidence" value="ECO:0007669"/>
    <property type="project" value="UniProtKB-UniRule"/>
</dbReference>
<evidence type="ECO:0000256" key="4">
    <source>
        <dbReference type="ARBA" id="ARBA00022605"/>
    </source>
</evidence>
<dbReference type="PATRIC" id="fig|940295.4.peg.1069"/>
<feature type="binding site" evidence="11">
    <location>
        <position position="152"/>
    </location>
    <ligand>
        <name>2-oxoglutarate</name>
        <dbReference type="ChEBI" id="CHEBI:16810"/>
    </ligand>
</feature>
<dbReference type="InterPro" id="IPR019887">
    <property type="entry name" value="Tscrpt_reg_AsnC/Lrp_C"/>
</dbReference>
<evidence type="ECO:0000259" key="12">
    <source>
        <dbReference type="PROSITE" id="PS50991"/>
    </source>
</evidence>
<dbReference type="NCBIfam" id="NF002085">
    <property type="entry name" value="PRK00915.1-2"/>
    <property type="match status" value="1"/>
</dbReference>